<dbReference type="InterPro" id="IPR006124">
    <property type="entry name" value="Metalloenzyme"/>
</dbReference>
<evidence type="ECO:0000256" key="3">
    <source>
        <dbReference type="ARBA" id="ARBA00004921"/>
    </source>
</evidence>
<protein>
    <submittedName>
        <fullName evidence="8">Predicted functional analog of homoserine kinase</fullName>
        <ecNumber evidence="8">2.7.1.-</ecNumber>
    </submittedName>
</protein>
<evidence type="ECO:0000256" key="6">
    <source>
        <dbReference type="ARBA" id="ARBA00023235"/>
    </source>
</evidence>
<comment type="function">
    <text evidence="2">Catalyzes the interconversion of 2-phosphoglycerate and 3-phosphoglycerate.</text>
</comment>
<dbReference type="NCBIfam" id="TIGR02535">
    <property type="entry name" value="hyp_Hser_kinase"/>
    <property type="match status" value="1"/>
</dbReference>
<dbReference type="Pfam" id="PF10143">
    <property type="entry name" value="PhosphMutase"/>
    <property type="match status" value="1"/>
</dbReference>
<feature type="domain" description="Metalloenzyme" evidence="7">
    <location>
        <begin position="5"/>
        <end position="363"/>
    </location>
</feature>
<keyword evidence="6" id="KW-0413">Isomerase</keyword>
<dbReference type="SUPFAM" id="SSF53649">
    <property type="entry name" value="Alkaline phosphatase-like"/>
    <property type="match status" value="1"/>
</dbReference>
<dbReference type="GO" id="GO:0004619">
    <property type="term" value="F:phosphoglycerate mutase activity"/>
    <property type="evidence" value="ECO:0007669"/>
    <property type="project" value="UniProtKB-EC"/>
</dbReference>
<keyword evidence="8" id="KW-0808">Transferase</keyword>
<dbReference type="Gene3D" id="3.40.720.10">
    <property type="entry name" value="Alkaline Phosphatase, subunit A"/>
    <property type="match status" value="1"/>
</dbReference>
<comment type="catalytic activity">
    <reaction evidence="1">
        <text>(2R)-2-phosphoglycerate = (2R)-3-phosphoglycerate</text>
        <dbReference type="Rhea" id="RHEA:15901"/>
        <dbReference type="ChEBI" id="CHEBI:58272"/>
        <dbReference type="ChEBI" id="CHEBI:58289"/>
        <dbReference type="EC" id="5.4.2.12"/>
    </reaction>
</comment>
<dbReference type="GO" id="GO:0006096">
    <property type="term" value="P:glycolytic process"/>
    <property type="evidence" value="ECO:0007669"/>
    <property type="project" value="UniProtKB-KW"/>
</dbReference>
<dbReference type="NCBIfam" id="TIGR00306">
    <property type="entry name" value="apgM"/>
    <property type="match status" value="1"/>
</dbReference>
<name>A0A3B1BIQ3_9ZZZZ</name>
<dbReference type="PANTHER" id="PTHR31209:SF4">
    <property type="entry name" value="2,3-BISPHOSPHOGLYCERATE-INDEPENDENT PHOSPHOGLYCERATE MUTASE"/>
    <property type="match status" value="1"/>
</dbReference>
<keyword evidence="5" id="KW-0324">Glycolysis</keyword>
<gene>
    <name evidence="8" type="ORF">MNBD_NITROSPINAE01-1511</name>
</gene>
<dbReference type="Pfam" id="PF01676">
    <property type="entry name" value="Metalloenzyme"/>
    <property type="match status" value="1"/>
</dbReference>
<dbReference type="CDD" id="cd16011">
    <property type="entry name" value="iPGM_like"/>
    <property type="match status" value="1"/>
</dbReference>
<dbReference type="GO" id="GO:0046872">
    <property type="term" value="F:metal ion binding"/>
    <property type="evidence" value="ECO:0007669"/>
    <property type="project" value="InterPro"/>
</dbReference>
<evidence type="ECO:0000256" key="4">
    <source>
        <dbReference type="ARBA" id="ARBA00005524"/>
    </source>
</evidence>
<dbReference type="PIRSF" id="PIRSF006392">
    <property type="entry name" value="IPGAM_arch"/>
    <property type="match status" value="1"/>
</dbReference>
<dbReference type="InterPro" id="IPR023665">
    <property type="entry name" value="ApgAM_prokaryotes"/>
</dbReference>
<accession>A0A3B1BIQ3</accession>
<keyword evidence="8" id="KW-0418">Kinase</keyword>
<comment type="pathway">
    <text evidence="3">Carbohydrate degradation.</text>
</comment>
<sequence>MRKSKYVVLLGDGMPDFLIPERDNKTPLMMAKTPNLDFLAREGTAGSVSNTPEGYEPGSDVTNMEVLGFNVPQCYTGRAPLEAAAMGVNLADGDIAFRCNLVSLRPVADGVLMEDFSAGHIETEDAAELIGALNKELGNDKISFHPGVSYRHLMVWKGGDDKLKLTPPHDISDQNIRGHLPQSDFLKQLMGEAQMVLKNHPVNKRRKKEGKKEANSVWFWGQGAAPTIPAFKDVHGLNGAVITAVDLMRGIATCGKMEVIDVPGATGWIDTNYEGKAQACLDALKRVDFVYLHVESPDEAGHAGSLDYKVQAIEDFDAKVVGPVVEGLKAMGDFRVMALSDHPTPLAIKTHTKDKVPFAIYPKLDGGGAESFDEKILDSSPLTFERGIELSKYFIEGKR</sequence>
<evidence type="ECO:0000256" key="5">
    <source>
        <dbReference type="ARBA" id="ARBA00023152"/>
    </source>
</evidence>
<dbReference type="PANTHER" id="PTHR31209">
    <property type="entry name" value="COFACTOR-INDEPENDENT PHOSPHOGLYCERATE MUTASE"/>
    <property type="match status" value="1"/>
</dbReference>
<dbReference type="EMBL" id="UOGC01000067">
    <property type="protein sequence ID" value="VAX18226.1"/>
    <property type="molecule type" value="Genomic_DNA"/>
</dbReference>
<organism evidence="8">
    <name type="scientific">hydrothermal vent metagenome</name>
    <dbReference type="NCBI Taxonomy" id="652676"/>
    <lineage>
        <taxon>unclassified sequences</taxon>
        <taxon>metagenomes</taxon>
        <taxon>ecological metagenomes</taxon>
    </lineage>
</organism>
<dbReference type="InterPro" id="IPR017850">
    <property type="entry name" value="Alkaline_phosphatase_core_sf"/>
</dbReference>
<dbReference type="GO" id="GO:0016301">
    <property type="term" value="F:kinase activity"/>
    <property type="evidence" value="ECO:0007669"/>
    <property type="project" value="UniProtKB-KW"/>
</dbReference>
<dbReference type="Gene3D" id="3.30.70.2130">
    <property type="entry name" value="Metalloenzyme domain"/>
    <property type="match status" value="1"/>
</dbReference>
<dbReference type="InterPro" id="IPR004456">
    <property type="entry name" value="Pglycerate_mutase_ApgM"/>
</dbReference>
<proteinExistence type="inferred from homology"/>
<dbReference type="EC" id="2.7.1.-" evidence="8"/>
<reference evidence="8" key="1">
    <citation type="submission" date="2018-06" db="EMBL/GenBank/DDBJ databases">
        <authorList>
            <person name="Zhirakovskaya E."/>
        </authorList>
    </citation>
    <scope>NUCLEOTIDE SEQUENCE</scope>
</reference>
<evidence type="ECO:0000313" key="8">
    <source>
        <dbReference type="EMBL" id="VAX18226.1"/>
    </source>
</evidence>
<comment type="similarity">
    <text evidence="4">Belongs to the BPG-independent phosphoglycerate mutase family. A-PGAM subfamily.</text>
</comment>
<evidence type="ECO:0000256" key="1">
    <source>
        <dbReference type="ARBA" id="ARBA00000370"/>
    </source>
</evidence>
<dbReference type="AlphaFoldDB" id="A0A3B1BIQ3"/>
<dbReference type="InterPro" id="IPR042253">
    <property type="entry name" value="Pglycerate_mutase_ApgM_sf"/>
</dbReference>
<dbReference type="NCBIfam" id="NF003242">
    <property type="entry name" value="PRK04200.1"/>
    <property type="match status" value="1"/>
</dbReference>
<evidence type="ECO:0000256" key="2">
    <source>
        <dbReference type="ARBA" id="ARBA00002315"/>
    </source>
</evidence>
<evidence type="ECO:0000259" key="7">
    <source>
        <dbReference type="Pfam" id="PF01676"/>
    </source>
</evidence>